<dbReference type="RefSeq" id="WP_008673261.1">
    <property type="nucleotide sequence ID" value="NZ_BQOA01000001.1"/>
</dbReference>
<dbReference type="EMBL" id="QRZL01000021">
    <property type="protein sequence ID" value="RGV72996.1"/>
    <property type="molecule type" value="Genomic_DNA"/>
</dbReference>
<evidence type="ECO:0000313" key="5">
    <source>
        <dbReference type="Proteomes" id="UP000283678"/>
    </source>
</evidence>
<dbReference type="Proteomes" id="UP000283678">
    <property type="component" value="Unassembled WGS sequence"/>
</dbReference>
<dbReference type="KEGG" id="bdo:EL88_08860"/>
<reference evidence="3 6" key="2">
    <citation type="journal article" date="2019" name="Nat. Microbiol.">
        <title>Genomic variation and strain-specific functional adaptation in the human gut microbiome during early life.</title>
        <authorList>
            <person name="Vatanen T."/>
            <person name="Plichta D.R."/>
            <person name="Somani J."/>
            <person name="Munch P.C."/>
            <person name="Arthur T.D."/>
            <person name="Hall A.B."/>
            <person name="Rudolf S."/>
            <person name="Oakeley E.J."/>
            <person name="Ke X."/>
            <person name="Young R.A."/>
            <person name="Haiser H.J."/>
            <person name="Kolde R."/>
            <person name="Yassour M."/>
            <person name="Luopajarvi K."/>
            <person name="Siljander H."/>
            <person name="Virtanen S.M."/>
            <person name="Ilonen J."/>
            <person name="Uibo R."/>
            <person name="Tillmann V."/>
            <person name="Mokurov S."/>
            <person name="Dorshakova N."/>
            <person name="Porter J.A."/>
            <person name="McHardy A.C."/>
            <person name="Lahdesmaki H."/>
            <person name="Vlamakis H."/>
            <person name="Huttenhower C."/>
            <person name="Knip M."/>
            <person name="Xavier R.J."/>
        </authorList>
    </citation>
    <scope>NUCLEOTIDE SEQUENCE [LARGE SCALE GENOMIC DNA]</scope>
    <source>
        <strain evidence="3 6">RJX1052</strain>
    </source>
</reference>
<protein>
    <submittedName>
        <fullName evidence="2">Uncharacterized protein</fullName>
    </submittedName>
</protein>
<sequence>MMPYSLLSLIKKDFYNYSKKRLVSPVQISNFVRLSLAPHASYHFQSVYVKPESKMKELLSGQRIVIQRIILTESTEGNF</sequence>
<accession>A0A076IN98</accession>
<evidence type="ECO:0000313" key="1">
    <source>
        <dbReference type="EMBL" id="GKH82630.1"/>
    </source>
</evidence>
<dbReference type="Proteomes" id="UP001177934">
    <property type="component" value="Chromosome"/>
</dbReference>
<evidence type="ECO:0000313" key="6">
    <source>
        <dbReference type="Proteomes" id="UP000294834"/>
    </source>
</evidence>
<dbReference type="AlphaFoldDB" id="A0A076IN98"/>
<organism evidence="2 5">
    <name type="scientific">Phocaeicola dorei</name>
    <dbReference type="NCBI Taxonomy" id="357276"/>
    <lineage>
        <taxon>Bacteria</taxon>
        <taxon>Pseudomonadati</taxon>
        <taxon>Bacteroidota</taxon>
        <taxon>Bacteroidia</taxon>
        <taxon>Bacteroidales</taxon>
        <taxon>Bacteroidaceae</taxon>
        <taxon>Phocaeicola</taxon>
    </lineage>
</organism>
<evidence type="ECO:0000313" key="3">
    <source>
        <dbReference type="EMBL" id="TDB07674.1"/>
    </source>
</evidence>
<dbReference type="EMBL" id="CP126056">
    <property type="protein sequence ID" value="WHX08475.1"/>
    <property type="molecule type" value="Genomic_DNA"/>
</dbReference>
<dbReference type="EMBL" id="SLTX01000001">
    <property type="protein sequence ID" value="TDB07674.1"/>
    <property type="molecule type" value="Genomic_DNA"/>
</dbReference>
<dbReference type="EMBL" id="BQOB01000001">
    <property type="protein sequence ID" value="GKH82630.1"/>
    <property type="molecule type" value="Genomic_DNA"/>
</dbReference>
<reference evidence="2 5" key="1">
    <citation type="submission" date="2018-08" db="EMBL/GenBank/DDBJ databases">
        <title>A genome reference for cultivated species of the human gut microbiota.</title>
        <authorList>
            <person name="Zou Y."/>
            <person name="Xue W."/>
            <person name="Luo G."/>
        </authorList>
    </citation>
    <scope>NUCLEOTIDE SEQUENCE [LARGE SCALE GENOMIC DNA]</scope>
    <source>
        <strain evidence="2 5">AF14-1AC</strain>
    </source>
</reference>
<dbReference type="Proteomes" id="UP001055104">
    <property type="component" value="Unassembled WGS sequence"/>
</dbReference>
<evidence type="ECO:0000313" key="2">
    <source>
        <dbReference type="EMBL" id="RGV72996.1"/>
    </source>
</evidence>
<reference evidence="1" key="3">
    <citation type="submission" date="2022-01" db="EMBL/GenBank/DDBJ databases">
        <title>Novel bile acid biosynthetic pathways are enriched in the microbiome of centenarians.</title>
        <authorList>
            <person name="Sato Y."/>
            <person name="Atarashi K."/>
            <person name="Plichta R.D."/>
            <person name="Arai Y."/>
            <person name="Sasajima S."/>
            <person name="Kearney M.S."/>
            <person name="Suda W."/>
            <person name="Takeshita K."/>
            <person name="Sasaki T."/>
            <person name="Okamoto S."/>
            <person name="Skelly N.A."/>
            <person name="Okamura Y."/>
            <person name="Vlamakis H."/>
            <person name="Li Y."/>
            <person name="Tanoue T."/>
            <person name="Takei H."/>
            <person name="Nittono H."/>
            <person name="Narushima S."/>
            <person name="Irie J."/>
            <person name="Itoh H."/>
            <person name="Moriya K."/>
            <person name="Sugiura Y."/>
            <person name="Suematsu M."/>
            <person name="Moritoki N."/>
            <person name="Shibata S."/>
            <person name="Littman R.D."/>
            <person name="Fischbach A.M."/>
            <person name="Uwamino Y."/>
            <person name="Inoue T."/>
            <person name="Honda A."/>
            <person name="Hattori M."/>
            <person name="Murai T."/>
            <person name="Xavier J.R."/>
            <person name="Hirose N."/>
            <person name="Honda K."/>
        </authorList>
    </citation>
    <scope>NUCLEOTIDE SEQUENCE</scope>
    <source>
        <strain evidence="1">CE91-St7</strain>
    </source>
</reference>
<gene>
    <name evidence="1" type="ORF">CE91St7_35140</name>
    <name evidence="2" type="ORF">DWW04_17175</name>
    <name evidence="3" type="ORF">E1J06_09755</name>
    <name evidence="4" type="ORF">QNN11_13100</name>
</gene>
<name>A0A076IN98_9BACT</name>
<reference evidence="4" key="4">
    <citation type="journal article" date="2023" name="Nat. Commun.">
        <title>Identification of a novel Human Milk Oligosaccharides utilization cluster in the infant gut commensal Bacteroides dorei.</title>
        <authorList>
            <person name="Kijner S."/>
            <person name="Ennis D."/>
            <person name="Shmorak S."/>
            <person name="Florentin A."/>
            <person name="Yassour M."/>
        </authorList>
    </citation>
    <scope>NUCLEOTIDE SEQUENCE</scope>
    <source>
        <strain evidence="4">2</strain>
    </source>
</reference>
<proteinExistence type="predicted"/>
<dbReference type="Proteomes" id="UP000294834">
    <property type="component" value="Unassembled WGS sequence"/>
</dbReference>
<evidence type="ECO:0000313" key="4">
    <source>
        <dbReference type="EMBL" id="WHX08475.1"/>
    </source>
</evidence>